<reference evidence="2 3" key="1">
    <citation type="journal article" date="2024" name="BMC Genomics">
        <title>De novo assembly and annotation of Popillia japonica's genome with initial clues to its potential as an invasive pest.</title>
        <authorList>
            <person name="Cucini C."/>
            <person name="Boschi S."/>
            <person name="Funari R."/>
            <person name="Cardaioli E."/>
            <person name="Iannotti N."/>
            <person name="Marturano G."/>
            <person name="Paoli F."/>
            <person name="Bruttini M."/>
            <person name="Carapelli A."/>
            <person name="Frati F."/>
            <person name="Nardi F."/>
        </authorList>
    </citation>
    <scope>NUCLEOTIDE SEQUENCE [LARGE SCALE GENOMIC DNA]</scope>
    <source>
        <strain evidence="2">DMR45628</strain>
    </source>
</reference>
<evidence type="ECO:0000256" key="1">
    <source>
        <dbReference type="SAM" id="MobiDB-lite"/>
    </source>
</evidence>
<proteinExistence type="predicted"/>
<comment type="caution">
    <text evidence="2">The sequence shown here is derived from an EMBL/GenBank/DDBJ whole genome shotgun (WGS) entry which is preliminary data.</text>
</comment>
<feature type="region of interest" description="Disordered" evidence="1">
    <location>
        <begin position="1"/>
        <end position="42"/>
    </location>
</feature>
<dbReference type="EMBL" id="JASPKY010000283">
    <property type="protein sequence ID" value="KAK9711268.1"/>
    <property type="molecule type" value="Genomic_DNA"/>
</dbReference>
<organism evidence="2 3">
    <name type="scientific">Popillia japonica</name>
    <name type="common">Japanese beetle</name>
    <dbReference type="NCBI Taxonomy" id="7064"/>
    <lineage>
        <taxon>Eukaryota</taxon>
        <taxon>Metazoa</taxon>
        <taxon>Ecdysozoa</taxon>
        <taxon>Arthropoda</taxon>
        <taxon>Hexapoda</taxon>
        <taxon>Insecta</taxon>
        <taxon>Pterygota</taxon>
        <taxon>Neoptera</taxon>
        <taxon>Endopterygota</taxon>
        <taxon>Coleoptera</taxon>
        <taxon>Polyphaga</taxon>
        <taxon>Scarabaeiformia</taxon>
        <taxon>Scarabaeidae</taxon>
        <taxon>Rutelinae</taxon>
        <taxon>Popillia</taxon>
    </lineage>
</organism>
<gene>
    <name evidence="2" type="ORF">QE152_g25555</name>
</gene>
<protein>
    <submittedName>
        <fullName evidence="2">Uncharacterized protein</fullName>
    </submittedName>
</protein>
<accession>A0AAW1K1N0</accession>
<feature type="compositionally biased region" description="Acidic residues" evidence="1">
    <location>
        <begin position="1"/>
        <end position="10"/>
    </location>
</feature>
<sequence length="82" mass="9486">MFDDDDEDQITSDNAIAICPPDEPPNADTDKDSNMSGEEAMGNVDHLPARYYVPKWYTQDKESDADIILQRNDETHAFMRYW</sequence>
<keyword evidence="3" id="KW-1185">Reference proteome</keyword>
<dbReference type="AlphaFoldDB" id="A0AAW1K1N0"/>
<dbReference type="Proteomes" id="UP001458880">
    <property type="component" value="Unassembled WGS sequence"/>
</dbReference>
<evidence type="ECO:0000313" key="2">
    <source>
        <dbReference type="EMBL" id="KAK9711268.1"/>
    </source>
</evidence>
<name>A0AAW1K1N0_POPJA</name>
<evidence type="ECO:0000313" key="3">
    <source>
        <dbReference type="Proteomes" id="UP001458880"/>
    </source>
</evidence>